<proteinExistence type="inferred from homology"/>
<dbReference type="SUPFAM" id="SSF51230">
    <property type="entry name" value="Single hybrid motif"/>
    <property type="match status" value="1"/>
</dbReference>
<dbReference type="Proteomes" id="UP000006967">
    <property type="component" value="Unassembled WGS sequence"/>
</dbReference>
<dbReference type="InterPro" id="IPR036625">
    <property type="entry name" value="E3-bd_dom_sf"/>
</dbReference>
<feature type="domain" description="Peripheral subunit-binding (PSBD)" evidence="8">
    <location>
        <begin position="120"/>
        <end position="157"/>
    </location>
</feature>
<comment type="caution">
    <text evidence="9">The sequence shown here is derived from an EMBL/GenBank/DDBJ whole genome shotgun (WGS) entry which is preliminary data.</text>
</comment>
<dbReference type="GO" id="GO:0005737">
    <property type="term" value="C:cytoplasm"/>
    <property type="evidence" value="ECO:0007669"/>
    <property type="project" value="TreeGrafter"/>
</dbReference>
<dbReference type="SUPFAM" id="SSF52777">
    <property type="entry name" value="CoA-dependent acyltransferases"/>
    <property type="match status" value="1"/>
</dbReference>
<evidence type="ECO:0000256" key="4">
    <source>
        <dbReference type="ARBA" id="ARBA00022823"/>
    </source>
</evidence>
<dbReference type="EMBL" id="AHFG01000009">
    <property type="protein sequence ID" value="EJR77163.1"/>
    <property type="molecule type" value="Genomic_DNA"/>
</dbReference>
<dbReference type="InterPro" id="IPR004167">
    <property type="entry name" value="PSBD"/>
</dbReference>
<dbReference type="Pfam" id="PF02817">
    <property type="entry name" value="E3_binding"/>
    <property type="match status" value="1"/>
</dbReference>
<organism evidence="9 10">
    <name type="scientific">Bacillus cereus VD154</name>
    <dbReference type="NCBI Taxonomy" id="1053238"/>
    <lineage>
        <taxon>Bacteria</taxon>
        <taxon>Bacillati</taxon>
        <taxon>Bacillota</taxon>
        <taxon>Bacilli</taxon>
        <taxon>Bacillales</taxon>
        <taxon>Bacillaceae</taxon>
        <taxon>Bacillus</taxon>
        <taxon>Bacillus cereus group</taxon>
    </lineage>
</organism>
<dbReference type="GO" id="GO:0031405">
    <property type="term" value="F:lipoic acid binding"/>
    <property type="evidence" value="ECO:0007669"/>
    <property type="project" value="TreeGrafter"/>
</dbReference>
<evidence type="ECO:0000256" key="2">
    <source>
        <dbReference type="ARBA" id="ARBA00007317"/>
    </source>
</evidence>
<dbReference type="PANTHER" id="PTHR43178">
    <property type="entry name" value="DIHYDROLIPOAMIDE ACETYLTRANSFERASE COMPONENT OF PYRUVATE DEHYDROGENASE COMPLEX"/>
    <property type="match status" value="1"/>
</dbReference>
<accession>A0A9W5L572</accession>
<gene>
    <name evidence="9" type="ORF">IK5_00700</name>
</gene>
<dbReference type="FunFam" id="3.30.559.10:FF:000040">
    <property type="entry name" value="Dihydrolipoamide acetyltransferase component of pyruvate dehydrogenase complex"/>
    <property type="match status" value="1"/>
</dbReference>
<dbReference type="EC" id="2.3.1.-" evidence="6"/>
<dbReference type="SUPFAM" id="SSF47005">
    <property type="entry name" value="Peripheral subunit-binding domain of 2-oxo acid dehydrogenase complex"/>
    <property type="match status" value="1"/>
</dbReference>
<comment type="cofactor">
    <cofactor evidence="1 6">
        <name>(R)-lipoate</name>
        <dbReference type="ChEBI" id="CHEBI:83088"/>
    </cofactor>
</comment>
<dbReference type="PROSITE" id="PS50968">
    <property type="entry name" value="BIOTINYL_LIPOYL"/>
    <property type="match status" value="1"/>
</dbReference>
<evidence type="ECO:0000256" key="5">
    <source>
        <dbReference type="ARBA" id="ARBA00023315"/>
    </source>
</evidence>
<keyword evidence="5 6" id="KW-0012">Acyltransferase</keyword>
<dbReference type="Pfam" id="PF00198">
    <property type="entry name" value="2-oxoacid_dh"/>
    <property type="match status" value="1"/>
</dbReference>
<dbReference type="RefSeq" id="WP_000257777.1">
    <property type="nucleotide sequence ID" value="NZ_JH791880.1"/>
</dbReference>
<keyword evidence="4 6" id="KW-0450">Lipoyl</keyword>
<dbReference type="InterPro" id="IPR023213">
    <property type="entry name" value="CAT-like_dom_sf"/>
</dbReference>
<keyword evidence="3 6" id="KW-0808">Transferase</keyword>
<sequence>MAVEVVMPKLGMAMKEGIITSWNIKAGDNVAKGELIASINSEKIETEIEAPADGTVLDIAVSEDEGVPPGTVICYIGKPNEKVEMQESTHVVEEKTSNIEVQNVQNQEANGKEVSKQRIKISPVAKKIAKSENLDIKALVGTGPGGRITKANVLKALEVRVNVPEISEQEESNVIPVTGMRKAIANRMHASLQNSAQLTLTMKVDVTDLVALHKEIAKVVQKRDDNKLTITDFVSRAAVLALGEHKEMNSAYIDDAIHQFEHVHLGMAVALEKGLIVPAIRFANNLSLVELSKEIKNVAQKARAGSLSSDDMHGTTFTISNLGSFGIEYFTPVLNTPETGILGIGAIEHVPVYKGKKLKKGSMLPLSLTFDHRVLDGAPAAAFLRTIKHYLEEPITILL</sequence>
<dbReference type="Gene3D" id="2.40.50.100">
    <property type="match status" value="1"/>
</dbReference>
<evidence type="ECO:0000256" key="1">
    <source>
        <dbReference type="ARBA" id="ARBA00001938"/>
    </source>
</evidence>
<dbReference type="PROSITE" id="PS51826">
    <property type="entry name" value="PSBD"/>
    <property type="match status" value="1"/>
</dbReference>
<keyword evidence="9" id="KW-0670">Pyruvate</keyword>
<evidence type="ECO:0000259" key="8">
    <source>
        <dbReference type="PROSITE" id="PS51826"/>
    </source>
</evidence>
<evidence type="ECO:0000256" key="6">
    <source>
        <dbReference type="RuleBase" id="RU003423"/>
    </source>
</evidence>
<evidence type="ECO:0000259" key="7">
    <source>
        <dbReference type="PROSITE" id="PS50968"/>
    </source>
</evidence>
<evidence type="ECO:0000313" key="10">
    <source>
        <dbReference type="Proteomes" id="UP000006967"/>
    </source>
</evidence>
<dbReference type="PANTHER" id="PTHR43178:SF5">
    <property type="entry name" value="LIPOAMIDE ACYLTRANSFERASE COMPONENT OF BRANCHED-CHAIN ALPHA-KETO ACID DEHYDROGENASE COMPLEX, MITOCHONDRIAL"/>
    <property type="match status" value="1"/>
</dbReference>
<reference evidence="9 10" key="1">
    <citation type="submission" date="2012-04" db="EMBL/GenBank/DDBJ databases">
        <title>The Genome Sequence of Bacillus cereus VD154.</title>
        <authorList>
            <consortium name="The Broad Institute Genome Sequencing Platform"/>
            <consortium name="The Broad Institute Genome Sequencing Center for Infectious Disease"/>
            <person name="Feldgarden M."/>
            <person name="Van der Auwera G.A."/>
            <person name="Mahillon J."/>
            <person name="Duprez V."/>
            <person name="Timmery S."/>
            <person name="Mattelet C."/>
            <person name="Dierick K."/>
            <person name="Sun M."/>
            <person name="Yu Z."/>
            <person name="Zhu L."/>
            <person name="Hu X."/>
            <person name="Shank E.B."/>
            <person name="Swiecicka I."/>
            <person name="Hansen B.M."/>
            <person name="Andrup L."/>
            <person name="Young S.K."/>
            <person name="Zeng Q."/>
            <person name="Gargeya S."/>
            <person name="Fitzgerald M."/>
            <person name="Haas B."/>
            <person name="Abouelleil A."/>
            <person name="Alvarado L."/>
            <person name="Arachchi H.M."/>
            <person name="Berlin A."/>
            <person name="Chapman S.B."/>
            <person name="Goldberg J."/>
            <person name="Griggs A."/>
            <person name="Gujja S."/>
            <person name="Hansen M."/>
            <person name="Howarth C."/>
            <person name="Imamovic A."/>
            <person name="Larimer J."/>
            <person name="McCowen C."/>
            <person name="Montmayeur A."/>
            <person name="Murphy C."/>
            <person name="Neiman D."/>
            <person name="Pearson M."/>
            <person name="Priest M."/>
            <person name="Roberts A."/>
            <person name="Saif S."/>
            <person name="Shea T."/>
            <person name="Sisk P."/>
            <person name="Sykes S."/>
            <person name="Wortman J."/>
            <person name="Nusbaum C."/>
            <person name="Birren B."/>
        </authorList>
    </citation>
    <scope>NUCLEOTIDE SEQUENCE [LARGE SCALE GENOMIC DNA]</scope>
    <source>
        <strain evidence="9 10">VD154</strain>
    </source>
</reference>
<dbReference type="CDD" id="cd06849">
    <property type="entry name" value="lipoyl_domain"/>
    <property type="match status" value="1"/>
</dbReference>
<dbReference type="InterPro" id="IPR000089">
    <property type="entry name" value="Biotin_lipoyl"/>
</dbReference>
<dbReference type="InterPro" id="IPR001078">
    <property type="entry name" value="2-oxoacid_DH_actylTfrase"/>
</dbReference>
<dbReference type="Gene3D" id="4.10.320.10">
    <property type="entry name" value="E3-binding domain"/>
    <property type="match status" value="1"/>
</dbReference>
<dbReference type="AlphaFoldDB" id="A0A9W5L572"/>
<evidence type="ECO:0000256" key="3">
    <source>
        <dbReference type="ARBA" id="ARBA00022679"/>
    </source>
</evidence>
<evidence type="ECO:0000313" key="9">
    <source>
        <dbReference type="EMBL" id="EJR77163.1"/>
    </source>
</evidence>
<comment type="similarity">
    <text evidence="2 6">Belongs to the 2-oxoacid dehydrogenase family.</text>
</comment>
<dbReference type="Pfam" id="PF00364">
    <property type="entry name" value="Biotin_lipoyl"/>
    <property type="match status" value="1"/>
</dbReference>
<name>A0A9W5L572_BACCE</name>
<protein>
    <recommendedName>
        <fullName evidence="6">Dihydrolipoamide acetyltransferase component of pyruvate dehydrogenase complex</fullName>
        <ecNumber evidence="6">2.3.1.-</ecNumber>
    </recommendedName>
</protein>
<dbReference type="InterPro" id="IPR050743">
    <property type="entry name" value="2-oxoacid_DH_E2_comp"/>
</dbReference>
<dbReference type="Gene3D" id="3.30.559.10">
    <property type="entry name" value="Chloramphenicol acetyltransferase-like domain"/>
    <property type="match status" value="1"/>
</dbReference>
<dbReference type="InterPro" id="IPR011053">
    <property type="entry name" value="Single_hybrid_motif"/>
</dbReference>
<feature type="domain" description="Lipoyl-binding" evidence="7">
    <location>
        <begin position="2"/>
        <end position="77"/>
    </location>
</feature>
<dbReference type="GO" id="GO:0016407">
    <property type="term" value="F:acetyltransferase activity"/>
    <property type="evidence" value="ECO:0007669"/>
    <property type="project" value="TreeGrafter"/>
</dbReference>
<dbReference type="FunFam" id="2.40.50.100:FF:000093">
    <property type="entry name" value="Dihydrolipoamide acetyltransferase component of pyruvate dehydrogenase complex"/>
    <property type="match status" value="1"/>
</dbReference>